<keyword evidence="2" id="KW-1185">Reference proteome</keyword>
<protein>
    <submittedName>
        <fullName evidence="1">Uncharacterized protein</fullName>
    </submittedName>
</protein>
<comment type="caution">
    <text evidence="1">The sequence shown here is derived from an EMBL/GenBank/DDBJ whole genome shotgun (WGS) entry which is preliminary data.</text>
</comment>
<reference evidence="1 2" key="1">
    <citation type="submission" date="2018-05" db="EMBL/GenBank/DDBJ databases">
        <title>Genomic Encyclopedia of Type Strains, Phase IV (KMG-IV): sequencing the most valuable type-strain genomes for metagenomic binning, comparative biology and taxonomic classification.</title>
        <authorList>
            <person name="Goeker M."/>
        </authorList>
    </citation>
    <scope>NUCLEOTIDE SEQUENCE [LARGE SCALE GENOMIC DNA]</scope>
    <source>
        <strain evidence="1 2">DSM 19792</strain>
    </source>
</reference>
<evidence type="ECO:0000313" key="1">
    <source>
        <dbReference type="EMBL" id="PXX43744.1"/>
    </source>
</evidence>
<dbReference type="AlphaFoldDB" id="A0A318JIU9"/>
<evidence type="ECO:0000313" key="2">
    <source>
        <dbReference type="Proteomes" id="UP000247792"/>
    </source>
</evidence>
<sequence length="38" mass="4122">MILSCALENTRNILAQGFATTAPDLGHEYKAVCGKLRD</sequence>
<accession>A0A318JIU9</accession>
<name>A0A318JIU9_9BURK</name>
<proteinExistence type="predicted"/>
<dbReference type="EMBL" id="QJKB01000003">
    <property type="protein sequence ID" value="PXX43744.1"/>
    <property type="molecule type" value="Genomic_DNA"/>
</dbReference>
<organism evidence="1 2">
    <name type="scientific">Undibacterium pigrum</name>
    <dbReference type="NCBI Taxonomy" id="401470"/>
    <lineage>
        <taxon>Bacteria</taxon>
        <taxon>Pseudomonadati</taxon>
        <taxon>Pseudomonadota</taxon>
        <taxon>Betaproteobacteria</taxon>
        <taxon>Burkholderiales</taxon>
        <taxon>Oxalobacteraceae</taxon>
        <taxon>Undibacterium</taxon>
    </lineage>
</organism>
<dbReference type="Proteomes" id="UP000247792">
    <property type="component" value="Unassembled WGS sequence"/>
</dbReference>
<gene>
    <name evidence="1" type="ORF">DFR42_10312</name>
</gene>